<name>A0A5N6RQI7_9ROSI</name>
<accession>A0A5N6RQI7</accession>
<protein>
    <submittedName>
        <fullName evidence="1">Uncharacterized protein</fullName>
    </submittedName>
</protein>
<evidence type="ECO:0000313" key="1">
    <source>
        <dbReference type="EMBL" id="KAE8100616.1"/>
    </source>
</evidence>
<keyword evidence="2" id="KW-1185">Reference proteome</keyword>
<dbReference type="EMBL" id="CM017327">
    <property type="protein sequence ID" value="KAE8100616.1"/>
    <property type="molecule type" value="Genomic_DNA"/>
</dbReference>
<gene>
    <name evidence="1" type="ORF">FH972_018499</name>
</gene>
<organism evidence="1 2">
    <name type="scientific">Carpinus fangiana</name>
    <dbReference type="NCBI Taxonomy" id="176857"/>
    <lineage>
        <taxon>Eukaryota</taxon>
        <taxon>Viridiplantae</taxon>
        <taxon>Streptophyta</taxon>
        <taxon>Embryophyta</taxon>
        <taxon>Tracheophyta</taxon>
        <taxon>Spermatophyta</taxon>
        <taxon>Magnoliopsida</taxon>
        <taxon>eudicotyledons</taxon>
        <taxon>Gunneridae</taxon>
        <taxon>Pentapetalae</taxon>
        <taxon>rosids</taxon>
        <taxon>fabids</taxon>
        <taxon>Fagales</taxon>
        <taxon>Betulaceae</taxon>
        <taxon>Carpinus</taxon>
    </lineage>
</organism>
<dbReference type="AlphaFoldDB" id="A0A5N6RQI7"/>
<dbReference type="Proteomes" id="UP000327013">
    <property type="component" value="Chromosome 7"/>
</dbReference>
<evidence type="ECO:0000313" key="2">
    <source>
        <dbReference type="Proteomes" id="UP000327013"/>
    </source>
</evidence>
<proteinExistence type="predicted"/>
<sequence>MPHRVVLPRWHMSVMRLYVTFHHPYARSMAVFTGLLGINFGAWSVRVGELSALFQGFRFPIRLPWCSLDLVADRYAVSLGLRAGFPFN</sequence>
<reference evidence="1 2" key="1">
    <citation type="submission" date="2019-06" db="EMBL/GenBank/DDBJ databases">
        <title>A chromosomal-level reference genome of Carpinus fangiana (Coryloideae, Betulaceae).</title>
        <authorList>
            <person name="Yang X."/>
            <person name="Wang Z."/>
            <person name="Zhang L."/>
            <person name="Hao G."/>
            <person name="Liu J."/>
            <person name="Yang Y."/>
        </authorList>
    </citation>
    <scope>NUCLEOTIDE SEQUENCE [LARGE SCALE GENOMIC DNA]</scope>
    <source>
        <strain evidence="1">Cfa_2016G</strain>
        <tissue evidence="1">Leaf</tissue>
    </source>
</reference>